<name>A0A4Z2DJM4_SCHJA</name>
<dbReference type="Proteomes" id="UP000311919">
    <property type="component" value="Unassembled WGS sequence"/>
</dbReference>
<dbReference type="Pfam" id="PF08245">
    <property type="entry name" value="Mur_ligase_M"/>
    <property type="match status" value="1"/>
</dbReference>
<evidence type="ECO:0000256" key="1">
    <source>
        <dbReference type="ARBA" id="ARBA00005150"/>
    </source>
</evidence>
<dbReference type="PANTHER" id="PTHR11136:SF5">
    <property type="entry name" value="FOLYLPOLYGLUTAMATE SYNTHASE, MITOCHONDRIAL"/>
    <property type="match status" value="1"/>
</dbReference>
<keyword evidence="7" id="KW-0547">Nucleotide-binding</keyword>
<evidence type="ECO:0000256" key="7">
    <source>
        <dbReference type="ARBA" id="ARBA00022741"/>
    </source>
</evidence>
<dbReference type="GO" id="GO:0046872">
    <property type="term" value="F:metal ion binding"/>
    <property type="evidence" value="ECO:0007669"/>
    <property type="project" value="UniProtKB-KW"/>
</dbReference>
<evidence type="ECO:0000256" key="11">
    <source>
        <dbReference type="ARBA" id="ARBA00030876"/>
    </source>
</evidence>
<keyword evidence="9" id="KW-0460">Magnesium</keyword>
<protein>
    <recommendedName>
        <fullName evidence="3">tetrahydrofolate synthase</fullName>
        <ecNumber evidence="3">6.3.2.17</ecNumber>
    </recommendedName>
    <alternativeName>
        <fullName evidence="11">Folylpoly-gamma-glutamate synthetase</fullName>
    </alternativeName>
    <alternativeName>
        <fullName evidence="10">Tetrahydrofolylpolyglutamate synthase</fullName>
    </alternativeName>
</protein>
<keyword evidence="5" id="KW-0436">Ligase</keyword>
<dbReference type="EMBL" id="SKCS01000109">
    <property type="protein sequence ID" value="TNN16662.1"/>
    <property type="molecule type" value="Genomic_DNA"/>
</dbReference>
<dbReference type="InterPro" id="IPR036565">
    <property type="entry name" value="Mur-like_cat_sf"/>
</dbReference>
<keyword evidence="6" id="KW-0479">Metal-binding</keyword>
<comment type="catalytic activity">
    <reaction evidence="12">
        <text>(6S)-5,6,7,8-tetrahydrofolyl-(gamma-L-Glu)(n) + L-glutamate + ATP = (6S)-5,6,7,8-tetrahydrofolyl-(gamma-L-Glu)(n+1) + ADP + phosphate + H(+)</text>
        <dbReference type="Rhea" id="RHEA:10580"/>
        <dbReference type="Rhea" id="RHEA-COMP:14738"/>
        <dbReference type="Rhea" id="RHEA-COMP:14740"/>
        <dbReference type="ChEBI" id="CHEBI:15378"/>
        <dbReference type="ChEBI" id="CHEBI:29985"/>
        <dbReference type="ChEBI" id="CHEBI:30616"/>
        <dbReference type="ChEBI" id="CHEBI:43474"/>
        <dbReference type="ChEBI" id="CHEBI:141005"/>
        <dbReference type="ChEBI" id="CHEBI:456216"/>
        <dbReference type="EC" id="6.3.2.17"/>
    </reaction>
</comment>
<sequence>MVSRFTRSYQDAIHELNKSIKRLNYLPSSNPKLLREQSCGLSAVYCSAVGIHDQQLRDLHVIHVTGSKGKGSVCSMIESILRKSGFHTGFLSSPHLINVEERIRIDGQPISRDHFADVFWDVHGKLLEFTKISTNTTMPSFLHYIFVMACKAFVEMKVDVGIFEVGIGGRYDHTNIFKDPYVTIITSLALEHTNILGDTIGEIAWRKAGIFKPGSIAVVSHGQPYEATLKFIEEAEHVGCPLYVAPPLNLLLTKDNMTESIKKIIDNVNTLPKCQLLNLALSLTAVNFWFAKLYGTDDDNIQKIGLQPTFVWQPSSTVINDALSARWPGRWQIVIRRNITYFLDGAHTIESLQSAVKWFHDKSFSLQNNKRTMRIVIFTVTGPRDPKPFLECLQKFFPANSHKIFYALIYGAKSSQSRILQAMSHCIFSKHVESISDFIKWLQNSQCFSYQALQSFPNKCTNNSDGADTMLYCHIFVTGSLYMVGRILKEIDEPV</sequence>
<dbReference type="GO" id="GO:0005739">
    <property type="term" value="C:mitochondrion"/>
    <property type="evidence" value="ECO:0007669"/>
    <property type="project" value="TreeGrafter"/>
</dbReference>
<proteinExistence type="inferred from homology"/>
<evidence type="ECO:0000256" key="4">
    <source>
        <dbReference type="ARBA" id="ARBA00022563"/>
    </source>
</evidence>
<gene>
    <name evidence="14" type="ORF">EWB00_000303</name>
</gene>
<dbReference type="GO" id="GO:0006730">
    <property type="term" value="P:one-carbon metabolic process"/>
    <property type="evidence" value="ECO:0007669"/>
    <property type="project" value="UniProtKB-KW"/>
</dbReference>
<evidence type="ECO:0000256" key="3">
    <source>
        <dbReference type="ARBA" id="ARBA00013025"/>
    </source>
</evidence>
<dbReference type="GO" id="GO:0005524">
    <property type="term" value="F:ATP binding"/>
    <property type="evidence" value="ECO:0007669"/>
    <property type="project" value="UniProtKB-KW"/>
</dbReference>
<evidence type="ECO:0000256" key="9">
    <source>
        <dbReference type="ARBA" id="ARBA00022842"/>
    </source>
</evidence>
<dbReference type="InterPro" id="IPR013221">
    <property type="entry name" value="Mur_ligase_cen"/>
</dbReference>
<feature type="domain" description="Mur ligase central" evidence="13">
    <location>
        <begin position="64"/>
        <end position="230"/>
    </location>
</feature>
<evidence type="ECO:0000313" key="15">
    <source>
        <dbReference type="Proteomes" id="UP000311919"/>
    </source>
</evidence>
<dbReference type="Gene3D" id="3.40.1190.10">
    <property type="entry name" value="Mur-like, catalytic domain"/>
    <property type="match status" value="1"/>
</dbReference>
<reference evidence="14 15" key="1">
    <citation type="submission" date="2019-03" db="EMBL/GenBank/DDBJ databases">
        <title>An improved genome assembly of the fluke Schistosoma japonicum.</title>
        <authorList>
            <person name="Hu W."/>
            <person name="Luo F."/>
            <person name="Yin M."/>
            <person name="Mo X."/>
            <person name="Sun C."/>
            <person name="Wu Q."/>
            <person name="Zhu B."/>
            <person name="Xiang M."/>
            <person name="Wang J."/>
            <person name="Wang Y."/>
            <person name="Zhang T."/>
            <person name="Xu B."/>
            <person name="Zheng H."/>
            <person name="Feng Z."/>
        </authorList>
    </citation>
    <scope>NUCLEOTIDE SEQUENCE [LARGE SCALE GENOMIC DNA]</scope>
    <source>
        <strain evidence="14">HuSjv2</strain>
        <tissue evidence="14">Worms</tissue>
    </source>
</reference>
<comment type="caution">
    <text evidence="14">The sequence shown here is derived from an EMBL/GenBank/DDBJ whole genome shotgun (WGS) entry which is preliminary data.</text>
</comment>
<dbReference type="STRING" id="6182.A0A4Z2DJM4"/>
<evidence type="ECO:0000256" key="2">
    <source>
        <dbReference type="ARBA" id="ARBA00008276"/>
    </source>
</evidence>
<accession>A0A4Z2DJM4</accession>
<dbReference type="GO" id="GO:0005829">
    <property type="term" value="C:cytosol"/>
    <property type="evidence" value="ECO:0007669"/>
    <property type="project" value="TreeGrafter"/>
</dbReference>
<evidence type="ECO:0000259" key="13">
    <source>
        <dbReference type="Pfam" id="PF08245"/>
    </source>
</evidence>
<evidence type="ECO:0000256" key="12">
    <source>
        <dbReference type="ARBA" id="ARBA00047493"/>
    </source>
</evidence>
<evidence type="ECO:0000256" key="5">
    <source>
        <dbReference type="ARBA" id="ARBA00022598"/>
    </source>
</evidence>
<dbReference type="SUPFAM" id="SSF53623">
    <property type="entry name" value="MurD-like peptide ligases, catalytic domain"/>
    <property type="match status" value="1"/>
</dbReference>
<dbReference type="OrthoDB" id="5212574at2759"/>
<dbReference type="AlphaFoldDB" id="A0A4Z2DJM4"/>
<dbReference type="GO" id="GO:0004326">
    <property type="term" value="F:tetrahydrofolylpolyglutamate synthase activity"/>
    <property type="evidence" value="ECO:0007669"/>
    <property type="project" value="UniProtKB-EC"/>
</dbReference>
<dbReference type="EC" id="6.3.2.17" evidence="3"/>
<keyword evidence="8" id="KW-0067">ATP-binding</keyword>
<dbReference type="Gene3D" id="3.90.190.20">
    <property type="entry name" value="Mur ligase, C-terminal domain"/>
    <property type="match status" value="1"/>
</dbReference>
<keyword evidence="15" id="KW-1185">Reference proteome</keyword>
<dbReference type="InterPro" id="IPR001645">
    <property type="entry name" value="Folylpolyglutamate_synth"/>
</dbReference>
<comment type="similarity">
    <text evidence="2">Belongs to the folylpolyglutamate synthase family.</text>
</comment>
<evidence type="ECO:0000313" key="14">
    <source>
        <dbReference type="EMBL" id="TNN16662.1"/>
    </source>
</evidence>
<evidence type="ECO:0000256" key="6">
    <source>
        <dbReference type="ARBA" id="ARBA00022723"/>
    </source>
</evidence>
<keyword evidence="4" id="KW-0554">One-carbon metabolism</keyword>
<dbReference type="NCBIfam" id="TIGR01499">
    <property type="entry name" value="folC"/>
    <property type="match status" value="1"/>
</dbReference>
<organism evidence="14 15">
    <name type="scientific">Schistosoma japonicum</name>
    <name type="common">Blood fluke</name>
    <dbReference type="NCBI Taxonomy" id="6182"/>
    <lineage>
        <taxon>Eukaryota</taxon>
        <taxon>Metazoa</taxon>
        <taxon>Spiralia</taxon>
        <taxon>Lophotrochozoa</taxon>
        <taxon>Platyhelminthes</taxon>
        <taxon>Trematoda</taxon>
        <taxon>Digenea</taxon>
        <taxon>Strigeidida</taxon>
        <taxon>Schistosomatoidea</taxon>
        <taxon>Schistosomatidae</taxon>
        <taxon>Schistosoma</taxon>
    </lineage>
</organism>
<dbReference type="SUPFAM" id="SSF53244">
    <property type="entry name" value="MurD-like peptide ligases, peptide-binding domain"/>
    <property type="match status" value="1"/>
</dbReference>
<comment type="pathway">
    <text evidence="1">Cofactor biosynthesis; tetrahydrofolylpolyglutamate biosynthesis.</text>
</comment>
<evidence type="ECO:0000256" key="10">
    <source>
        <dbReference type="ARBA" id="ARBA00030592"/>
    </source>
</evidence>
<dbReference type="PANTHER" id="PTHR11136">
    <property type="entry name" value="FOLYLPOLYGLUTAMATE SYNTHASE-RELATED"/>
    <property type="match status" value="1"/>
</dbReference>
<evidence type="ECO:0000256" key="8">
    <source>
        <dbReference type="ARBA" id="ARBA00022840"/>
    </source>
</evidence>
<dbReference type="InterPro" id="IPR036615">
    <property type="entry name" value="Mur_ligase_C_dom_sf"/>
</dbReference>